<dbReference type="InterPro" id="IPR029063">
    <property type="entry name" value="SAM-dependent_MTases_sf"/>
</dbReference>
<evidence type="ECO:0000313" key="1">
    <source>
        <dbReference type="EMBL" id="GMI25769.1"/>
    </source>
</evidence>
<dbReference type="EMBL" id="BRYB01001437">
    <property type="protein sequence ID" value="GMI25769.1"/>
    <property type="molecule type" value="Genomic_DNA"/>
</dbReference>
<dbReference type="Pfam" id="PF13578">
    <property type="entry name" value="Methyltransf_24"/>
    <property type="match status" value="1"/>
</dbReference>
<comment type="caution">
    <text evidence="1">The sequence shown here is derived from an EMBL/GenBank/DDBJ whole genome shotgun (WGS) entry which is preliminary data.</text>
</comment>
<keyword evidence="2" id="KW-1185">Reference proteome</keyword>
<gene>
    <name evidence="1" type="ORF">TeGR_g10560</name>
</gene>
<reference evidence="1 2" key="1">
    <citation type="journal article" date="2023" name="Commun. Biol.">
        <title>Genome analysis of Parmales, the sister group of diatoms, reveals the evolutionary specialization of diatoms from phago-mixotrophs to photoautotrophs.</title>
        <authorList>
            <person name="Ban H."/>
            <person name="Sato S."/>
            <person name="Yoshikawa S."/>
            <person name="Yamada K."/>
            <person name="Nakamura Y."/>
            <person name="Ichinomiya M."/>
            <person name="Sato N."/>
            <person name="Blanc-Mathieu R."/>
            <person name="Endo H."/>
            <person name="Kuwata A."/>
            <person name="Ogata H."/>
        </authorList>
    </citation>
    <scope>NUCLEOTIDE SEQUENCE [LARGE SCALE GENOMIC DNA]</scope>
</reference>
<name>A0ABQ6MG80_9STRA</name>
<proteinExistence type="predicted"/>
<evidence type="ECO:0000313" key="2">
    <source>
        <dbReference type="Proteomes" id="UP001165060"/>
    </source>
</evidence>
<dbReference type="Proteomes" id="UP001165060">
    <property type="component" value="Unassembled WGS sequence"/>
</dbReference>
<dbReference type="Gene3D" id="3.40.50.150">
    <property type="entry name" value="Vaccinia Virus protein VP39"/>
    <property type="match status" value="1"/>
</dbReference>
<protein>
    <recommendedName>
        <fullName evidence="3">S-adenosyl-L-methionine-dependent methyltransferase</fullName>
    </recommendedName>
</protein>
<accession>A0ABQ6MG80</accession>
<organism evidence="1 2">
    <name type="scientific">Tetraparma gracilis</name>
    <dbReference type="NCBI Taxonomy" id="2962635"/>
    <lineage>
        <taxon>Eukaryota</taxon>
        <taxon>Sar</taxon>
        <taxon>Stramenopiles</taxon>
        <taxon>Ochrophyta</taxon>
        <taxon>Bolidophyceae</taxon>
        <taxon>Parmales</taxon>
        <taxon>Triparmaceae</taxon>
        <taxon>Tetraparma</taxon>
    </lineage>
</organism>
<sequence length="349" mass="37838">MAGPCASSPSPETCIKAMLSEQMESAMLARADELTKAVSSGANVQTISLAVKEVQQMLNSGHFESERLVREDNKGLAHDILLPHLYYSLSFLYNAMAQEATELSWLVLEMAEAKSSEGYKEGLRESRDLLTSVKTFDDVEKGYKALLDELTANALRLQPGDVEGGIWIEHGAGGGVQNSNSDKRKRECLLLEMHALGAGLRVVGEIGFNAGHSAAMYMHTFPSVTVRSFDICKHAYTEPNAQALSAWSEGRLGLTCGDSVETVPRAVGEGWGEAEKPDFFMVDGLHTYGHALADTINACALSRGGATVAVDDCDHQEVRLAWNEAVKTGVVEPLHEGMCWEKLCLGRCL</sequence>
<evidence type="ECO:0008006" key="3">
    <source>
        <dbReference type="Google" id="ProtNLM"/>
    </source>
</evidence>